<name>E6K7B9_9BACT</name>
<keyword evidence="3" id="KW-1185">Reference proteome</keyword>
<dbReference type="SMART" id="SM00060">
    <property type="entry name" value="FN3"/>
    <property type="match status" value="1"/>
</dbReference>
<dbReference type="AlphaFoldDB" id="E6K7B9"/>
<protein>
    <submittedName>
        <fullName evidence="2">Fibronectin type III domain protein</fullName>
    </submittedName>
</protein>
<dbReference type="InterPro" id="IPR036116">
    <property type="entry name" value="FN3_sf"/>
</dbReference>
<dbReference type="Gene3D" id="3.40.630.40">
    <property type="entry name" value="Zn-dependent exopeptidases"/>
    <property type="match status" value="1"/>
</dbReference>
<dbReference type="InterPro" id="IPR003961">
    <property type="entry name" value="FN3_dom"/>
</dbReference>
<dbReference type="Pfam" id="PF25275">
    <property type="entry name" value="Golvesin_C"/>
    <property type="match status" value="1"/>
</dbReference>
<dbReference type="EMBL" id="AEPD01000028">
    <property type="protein sequence ID" value="EFU30486.1"/>
    <property type="molecule type" value="Genomic_DNA"/>
</dbReference>
<dbReference type="SUPFAM" id="SSF53187">
    <property type="entry name" value="Zn-dependent exopeptidases"/>
    <property type="match status" value="1"/>
</dbReference>
<dbReference type="STRING" id="873513.HMPREF6485_1765"/>
<dbReference type="Gene3D" id="2.60.40.10">
    <property type="entry name" value="Immunoglobulins"/>
    <property type="match status" value="1"/>
</dbReference>
<dbReference type="PROSITE" id="PS50853">
    <property type="entry name" value="FN3"/>
    <property type="match status" value="1"/>
</dbReference>
<dbReference type="SUPFAM" id="SSF49265">
    <property type="entry name" value="Fibronectin type III"/>
    <property type="match status" value="1"/>
</dbReference>
<dbReference type="eggNOG" id="COG0860">
    <property type="taxonomic scope" value="Bacteria"/>
</dbReference>
<sequence length="883" mass="98833">MCIPHPVAFPPIKIKDIRLKVRLLTTIITLTVAGHLTAQYQDGNTRAWGSIEYKDDPWVYRVSRPNNITEGLLNRHIALWASHGRYYDADKGKWVWQRPNLFGTTEDLFTQTIVVPYLIPMLENAGATVFTPRERDWQTHEVIVDNDDRQKAPYYIEFVDRKKWETTDSAGFAFHTGTYHDGENPFKNGTARKAKASKKKHTSEVSYQPNLPEAGRYAVYVSYQTLHKSVPDAKYIVWHKGQATEFTVNQRMGGGTWVYLGTFDFDKGCNIYNRVIVTNHASRRGVVTTDAVRFGGGMGNIERGGSLSGLPRCLEGARYAAQWAGAPYEIYGGRKGKNDYADDINTRSFMTNWLAGGSVYAPTRRGRNVPLELSLAVHSDAGYAEDGRSIYGSLAICTTDFNDGMLNAGISRLTSKDFASALLENLTQDMRAKYHRWTYRHLWDRNYSETRVPEIPSAIIETLSHQNFPDVKMAQDPNVKFTIARSLYKTILRYVSSNHGARYTVQPLPPTNFSIEMKGQGKARLSWSAQPDTQEPGAAPQSYNVYMATGTSGFDNGKNIRTQTYDLTLEPGVQYNFYVTACNRGGESFPTETLSAIYQPRATHNILVVNGFHRLAAPQVIDNDSLQGFDFDADPGVSYGLTAGWNGRQQCFDRRKMGIEGPGGLGYGGDELAGQFIAGNDFNYPVAHTAALAASGRYNVVSCSADVVISGKVKLDNYDGVDLILGLERYDGYSSQSYKTFTPTMQRLLTAYTRRGGRLLVSGSYIGTDMKQPDEQRFLREVLHLEYAPTNTIPTNDRIIGLGLDFDFYHTLNSRHYAATHPDSFWPVGVAISAMQYSNSSTAAVGYKDKDYRCFTMGFPFECIKEPTVRARIMSGIMAYLFD</sequence>
<dbReference type="InterPro" id="IPR013783">
    <property type="entry name" value="Ig-like_fold"/>
</dbReference>
<proteinExistence type="predicted"/>
<feature type="domain" description="Fibronectin type-III" evidence="1">
    <location>
        <begin position="509"/>
        <end position="601"/>
    </location>
</feature>
<gene>
    <name evidence="2" type="ORF">HMPREF6485_1765</name>
</gene>
<dbReference type="HOGENOM" id="CLU_014520_0_0_10"/>
<evidence type="ECO:0000259" key="1">
    <source>
        <dbReference type="PROSITE" id="PS50853"/>
    </source>
</evidence>
<evidence type="ECO:0000313" key="3">
    <source>
        <dbReference type="Proteomes" id="UP000003112"/>
    </source>
</evidence>
<organism evidence="2 3">
    <name type="scientific">Segatella buccae ATCC 33574</name>
    <dbReference type="NCBI Taxonomy" id="873513"/>
    <lineage>
        <taxon>Bacteria</taxon>
        <taxon>Pseudomonadati</taxon>
        <taxon>Bacteroidota</taxon>
        <taxon>Bacteroidia</taxon>
        <taxon>Bacteroidales</taxon>
        <taxon>Prevotellaceae</taxon>
        <taxon>Segatella</taxon>
    </lineage>
</organism>
<dbReference type="InterPro" id="IPR033803">
    <property type="entry name" value="CBD-like_Golvesin-Xly"/>
</dbReference>
<dbReference type="CDD" id="cd00063">
    <property type="entry name" value="FN3"/>
    <property type="match status" value="1"/>
</dbReference>
<dbReference type="Proteomes" id="UP000003112">
    <property type="component" value="Unassembled WGS sequence"/>
</dbReference>
<reference evidence="2 3" key="1">
    <citation type="submission" date="2010-10" db="EMBL/GenBank/DDBJ databases">
        <authorList>
            <person name="Muzny D."/>
            <person name="Qin X."/>
            <person name="Deng J."/>
            <person name="Jiang H."/>
            <person name="Liu Y."/>
            <person name="Qu J."/>
            <person name="Song X.-Z."/>
            <person name="Zhang L."/>
            <person name="Thornton R."/>
            <person name="Coyle M."/>
            <person name="Francisco L."/>
            <person name="Jackson L."/>
            <person name="Javaid M."/>
            <person name="Korchina V."/>
            <person name="Kovar C."/>
            <person name="Mata R."/>
            <person name="Mathew T."/>
            <person name="Ngo R."/>
            <person name="Nguyen L."/>
            <person name="Nguyen N."/>
            <person name="Okwuonu G."/>
            <person name="Ongeri F."/>
            <person name="Pham C."/>
            <person name="Simmons D."/>
            <person name="Wilczek-Boney K."/>
            <person name="Hale W."/>
            <person name="Jakkamsetti A."/>
            <person name="Pham P."/>
            <person name="Ruth R."/>
            <person name="San Lucas F."/>
            <person name="Warren J."/>
            <person name="Zhang J."/>
            <person name="Zhao Z."/>
            <person name="Zhou C."/>
            <person name="Zhu D."/>
            <person name="Lee S."/>
            <person name="Bess C."/>
            <person name="Blankenburg K."/>
            <person name="Forbes L."/>
            <person name="Fu Q."/>
            <person name="Gubbala S."/>
            <person name="Hirani K."/>
            <person name="Jayaseelan J.C."/>
            <person name="Lara F."/>
            <person name="Munidasa M."/>
            <person name="Palculict T."/>
            <person name="Patil S."/>
            <person name="Pu L.-L."/>
            <person name="Saada N."/>
            <person name="Tang L."/>
            <person name="Weissenberger G."/>
            <person name="Zhu Y."/>
            <person name="Hemphill L."/>
            <person name="Shang Y."/>
            <person name="Youmans B."/>
            <person name="Ayvaz T."/>
            <person name="Ross M."/>
            <person name="Santibanez J."/>
            <person name="Aqrawi P."/>
            <person name="Gross S."/>
            <person name="Joshi V."/>
            <person name="Fowler G."/>
            <person name="Nazareth L."/>
            <person name="Reid J."/>
            <person name="Worley K."/>
            <person name="Petrosino J."/>
            <person name="Highlander S."/>
            <person name="Gibbs R."/>
        </authorList>
    </citation>
    <scope>NUCLEOTIDE SEQUENCE [LARGE SCALE GENOMIC DNA]</scope>
    <source>
        <strain evidence="2 3">ATCC 33574</strain>
    </source>
</reference>
<evidence type="ECO:0000313" key="2">
    <source>
        <dbReference type="EMBL" id="EFU30486.1"/>
    </source>
</evidence>
<comment type="caution">
    <text evidence="2">The sequence shown here is derived from an EMBL/GenBank/DDBJ whole genome shotgun (WGS) entry which is preliminary data.</text>
</comment>
<dbReference type="Pfam" id="PF00041">
    <property type="entry name" value="fn3"/>
    <property type="match status" value="1"/>
</dbReference>
<accession>E6K7B9</accession>